<evidence type="ECO:0000313" key="2">
    <source>
        <dbReference type="Proteomes" id="UP000326287"/>
    </source>
</evidence>
<dbReference type="EMBL" id="CP036422">
    <property type="protein sequence ID" value="QFU74468.1"/>
    <property type="molecule type" value="Genomic_DNA"/>
</dbReference>
<proteinExistence type="predicted"/>
<name>A0A5P9NHG8_9GAMM</name>
<dbReference type="Proteomes" id="UP000326287">
    <property type="component" value="Chromosome"/>
</dbReference>
<dbReference type="RefSeq" id="WP_152660580.1">
    <property type="nucleotide sequence ID" value="NZ_CP036422.1"/>
</dbReference>
<protein>
    <submittedName>
        <fullName evidence="1">Uncharacterized protein</fullName>
    </submittedName>
</protein>
<dbReference type="AlphaFoldDB" id="A0A5P9NHG8"/>
<gene>
    <name evidence="1" type="ORF">EY643_01690</name>
</gene>
<sequence length="244" mass="27813">MLPESNLRELKVFLGQYAPVSAAYFCREIHSWMDSNTAQAARSGLITEPTSYATAARRYFDYPRKLTRVFGIDSTRFIKFEDAAKAGLTSTFLREFSLPDLEAMGLPEERRNPSLSARAVECLLLLNKLYPLHANVRPRSLQKSIEALPGEKYRSSELSPEEIAHFNRNAEKLARELGHRIYDLLPAKSETSQREGSQRPEVGATETELQKLLDEARSKEGPLQITSRLAAQWRRIKLLFQRIT</sequence>
<evidence type="ECO:0000313" key="1">
    <source>
        <dbReference type="EMBL" id="QFU74468.1"/>
    </source>
</evidence>
<accession>A0A5P9NHG8</accession>
<reference evidence="1 2" key="1">
    <citation type="submission" date="2019-02" db="EMBL/GenBank/DDBJ databases">
        <authorList>
            <person name="Li S.-H."/>
        </authorList>
    </citation>
    <scope>NUCLEOTIDE SEQUENCE [LARGE SCALE GENOMIC DNA]</scope>
    <source>
        <strain evidence="1 2">IMCC14385</strain>
    </source>
</reference>
<keyword evidence="2" id="KW-1185">Reference proteome</keyword>
<dbReference type="KEGG" id="halc:EY643_01690"/>
<organism evidence="1 2">
    <name type="scientific">Halioglobus maricola</name>
    <dbReference type="NCBI Taxonomy" id="2601894"/>
    <lineage>
        <taxon>Bacteria</taxon>
        <taxon>Pseudomonadati</taxon>
        <taxon>Pseudomonadota</taxon>
        <taxon>Gammaproteobacteria</taxon>
        <taxon>Cellvibrionales</taxon>
        <taxon>Halieaceae</taxon>
        <taxon>Halioglobus</taxon>
    </lineage>
</organism>